<evidence type="ECO:0000313" key="2">
    <source>
        <dbReference type="RefSeq" id="XP_075077111.1"/>
    </source>
</evidence>
<protein>
    <submittedName>
        <fullName evidence="2">Uncharacterized protein LOC142163863</fullName>
    </submittedName>
</protein>
<dbReference type="RefSeq" id="XP_075077111.1">
    <property type="nucleotide sequence ID" value="XM_075221010.1"/>
</dbReference>
<gene>
    <name evidence="2" type="primary">LOC142163863</name>
</gene>
<evidence type="ECO:0000313" key="1">
    <source>
        <dbReference type="Proteomes" id="UP000790787"/>
    </source>
</evidence>
<name>A0AC58RWK1_TOBAC</name>
<keyword evidence="1" id="KW-1185">Reference proteome</keyword>
<sequence length="199" mass="23233">MNDFTLAKKIIKARYFWMTMESDNILYVQKCHQCRIHGDLIRVPPNELNVMGLPWPFAAWGMDVIGPIEPAASKRQWHEKLSFALLGYRTTMRTSTGAMPYMLVYGTEPVIPTKVEIPSLRVIQVAKLDDVEWIRVRQEQLMHIDEKRMDAVCHGQIYQNRMASAFNKRVKPRQFILRQLCLKKIFPNQEEAKGKFVPN</sequence>
<organism evidence="1 2">
    <name type="scientific">Nicotiana tabacum</name>
    <name type="common">Common tobacco</name>
    <dbReference type="NCBI Taxonomy" id="4097"/>
    <lineage>
        <taxon>Eukaryota</taxon>
        <taxon>Viridiplantae</taxon>
        <taxon>Streptophyta</taxon>
        <taxon>Embryophyta</taxon>
        <taxon>Tracheophyta</taxon>
        <taxon>Spermatophyta</taxon>
        <taxon>Magnoliopsida</taxon>
        <taxon>eudicotyledons</taxon>
        <taxon>Gunneridae</taxon>
        <taxon>Pentapetalae</taxon>
        <taxon>asterids</taxon>
        <taxon>lamiids</taxon>
        <taxon>Solanales</taxon>
        <taxon>Solanaceae</taxon>
        <taxon>Nicotianoideae</taxon>
        <taxon>Nicotianeae</taxon>
        <taxon>Nicotiana</taxon>
    </lineage>
</organism>
<dbReference type="Proteomes" id="UP000790787">
    <property type="component" value="Chromosome 9"/>
</dbReference>
<proteinExistence type="predicted"/>
<reference evidence="1" key="1">
    <citation type="journal article" date="2014" name="Nat. Commun.">
        <title>The tobacco genome sequence and its comparison with those of tomato and potato.</title>
        <authorList>
            <person name="Sierro N."/>
            <person name="Battey J.N."/>
            <person name="Ouadi S."/>
            <person name="Bakaher N."/>
            <person name="Bovet L."/>
            <person name="Willig A."/>
            <person name="Goepfert S."/>
            <person name="Peitsch M.C."/>
            <person name="Ivanov N.V."/>
        </authorList>
    </citation>
    <scope>NUCLEOTIDE SEQUENCE [LARGE SCALE GENOMIC DNA]</scope>
</reference>
<accession>A0AC58RWK1</accession>
<reference evidence="2" key="2">
    <citation type="submission" date="2025-08" db="UniProtKB">
        <authorList>
            <consortium name="RefSeq"/>
        </authorList>
    </citation>
    <scope>IDENTIFICATION</scope>
    <source>
        <tissue evidence="2">Leaf</tissue>
    </source>
</reference>